<evidence type="ECO:0000313" key="1">
    <source>
        <dbReference type="EMBL" id="NHZ42493.1"/>
    </source>
</evidence>
<dbReference type="Proteomes" id="UP000819052">
    <property type="component" value="Unassembled WGS sequence"/>
</dbReference>
<sequence>MAAVVKAGCTPSPTAFAREFNLRADGAAVTVHAARKWLVGDAFPTQERLHVLARWLNVSPQWLRFGESSEGTRFAANDTTMIPHDEVVLLGDFRRLDERSQAVVRDVIASLLRHNSLRS</sequence>
<proteinExistence type="predicted"/>
<comment type="caution">
    <text evidence="1">The sequence shown here is derived from an EMBL/GenBank/DDBJ whole genome shotgun (WGS) entry which is preliminary data.</text>
</comment>
<evidence type="ECO:0000313" key="2">
    <source>
        <dbReference type="Proteomes" id="UP000819052"/>
    </source>
</evidence>
<protein>
    <recommendedName>
        <fullName evidence="3">Transcriptional regulator</fullName>
    </recommendedName>
</protein>
<organism evidence="1 2">
    <name type="scientific">Massilia aquatica</name>
    <dbReference type="NCBI Taxonomy" id="2609000"/>
    <lineage>
        <taxon>Bacteria</taxon>
        <taxon>Pseudomonadati</taxon>
        <taxon>Pseudomonadota</taxon>
        <taxon>Betaproteobacteria</taxon>
        <taxon>Burkholderiales</taxon>
        <taxon>Oxalobacteraceae</taxon>
        <taxon>Telluria group</taxon>
        <taxon>Massilia</taxon>
    </lineage>
</organism>
<reference evidence="1 2" key="1">
    <citation type="submission" date="2019-09" db="EMBL/GenBank/DDBJ databases">
        <title>Taxonomy of Antarctic Massilia spp.: description of Massilia rubra sp. nov., Massilia aquatica sp. nov., Massilia mucilaginosa sp. nov., Massilia frigida sp. nov. isolated from streams, lakes and regoliths.</title>
        <authorList>
            <person name="Holochova P."/>
            <person name="Sedlacek I."/>
            <person name="Kralova S."/>
            <person name="Maslanova I."/>
            <person name="Busse H.-J."/>
            <person name="Stankova E."/>
            <person name="Vrbovska V."/>
            <person name="Kovarovic V."/>
            <person name="Bartak M."/>
            <person name="Svec P."/>
            <person name="Pantucek R."/>
        </authorList>
    </citation>
    <scope>NUCLEOTIDE SEQUENCE [LARGE SCALE GENOMIC DNA]</scope>
    <source>
        <strain evidence="1 2">CCM 8693</strain>
    </source>
</reference>
<gene>
    <name evidence="1" type="ORF">F1609_20280</name>
</gene>
<keyword evidence="2" id="KW-1185">Reference proteome</keyword>
<evidence type="ECO:0008006" key="3">
    <source>
        <dbReference type="Google" id="ProtNLM"/>
    </source>
</evidence>
<accession>A0ABX0M5N6</accession>
<dbReference type="EMBL" id="VVIW01000012">
    <property type="protein sequence ID" value="NHZ42493.1"/>
    <property type="molecule type" value="Genomic_DNA"/>
</dbReference>
<name>A0ABX0M5N6_9BURK</name>